<name>A0A1G4ASI5_9PEZI</name>
<feature type="region of interest" description="Disordered" evidence="1">
    <location>
        <begin position="1"/>
        <end position="83"/>
    </location>
</feature>
<feature type="compositionally biased region" description="Polar residues" evidence="1">
    <location>
        <begin position="152"/>
        <end position="161"/>
    </location>
</feature>
<dbReference type="GeneID" id="34565704"/>
<gene>
    <name evidence="2" type="ORF">CORC01_12574</name>
</gene>
<reference evidence="2 3" key="1">
    <citation type="submission" date="2016-09" db="EMBL/GenBank/DDBJ databases">
        <authorList>
            <person name="Capua I."/>
            <person name="De Benedictis P."/>
            <person name="Joannis T."/>
            <person name="Lombin L.H."/>
            <person name="Cattoli G."/>
        </authorList>
    </citation>
    <scope>NUCLEOTIDE SEQUENCE [LARGE SCALE GENOMIC DNA]</scope>
    <source>
        <strain evidence="2 3">IMI 309357</strain>
    </source>
</reference>
<sequence length="354" mass="38484">MTDNPIIQISSSPDATTMDVPPLLQSQKSTSESTTDAFPIEKKKRKRSRIAENMPESSKATKKRRIKFLSGLNSKYQKKGGPKPITPTLLAAVLQSNRPTHPFVKTSTAYIDRKATTLALKNSNTSSVKDSGEEEPLAAVEADDSDSEDNPMLSTSHKQSVFAGQTYDIPEELIENNINSDISAQSVENLEPSLGVPGKETLEDDDHCYISKAAFNLLTSRTVTLQHMTMTFIDAVNELETKTKMDAGIRDGILTEAKSLQLGIRAVSNAAFELPYAHRTGYATRTAADKAVAIIEKFKERKRIQAASKAAAAEITEMADNNGSNVEGGAEDIDVDNIGEQMTATIENAEIESD</sequence>
<feature type="region of interest" description="Disordered" evidence="1">
    <location>
        <begin position="122"/>
        <end position="161"/>
    </location>
</feature>
<keyword evidence="3" id="KW-1185">Reference proteome</keyword>
<organism evidence="2 3">
    <name type="scientific">Colletotrichum orchidophilum</name>
    <dbReference type="NCBI Taxonomy" id="1209926"/>
    <lineage>
        <taxon>Eukaryota</taxon>
        <taxon>Fungi</taxon>
        <taxon>Dikarya</taxon>
        <taxon>Ascomycota</taxon>
        <taxon>Pezizomycotina</taxon>
        <taxon>Sordariomycetes</taxon>
        <taxon>Hypocreomycetidae</taxon>
        <taxon>Glomerellales</taxon>
        <taxon>Glomerellaceae</taxon>
        <taxon>Colletotrichum</taxon>
    </lineage>
</organism>
<comment type="caution">
    <text evidence="2">The sequence shown here is derived from an EMBL/GenBank/DDBJ whole genome shotgun (WGS) entry which is preliminary data.</text>
</comment>
<protein>
    <submittedName>
        <fullName evidence="2">Uncharacterized protein</fullName>
    </submittedName>
</protein>
<dbReference type="EMBL" id="MJBS01000158">
    <property type="protein sequence ID" value="OHE92119.1"/>
    <property type="molecule type" value="Genomic_DNA"/>
</dbReference>
<evidence type="ECO:0000256" key="1">
    <source>
        <dbReference type="SAM" id="MobiDB-lite"/>
    </source>
</evidence>
<dbReference type="RefSeq" id="XP_022469289.1">
    <property type="nucleotide sequence ID" value="XM_022624194.1"/>
</dbReference>
<dbReference type="AlphaFoldDB" id="A0A1G4ASI5"/>
<proteinExistence type="predicted"/>
<feature type="compositionally biased region" description="Acidic residues" evidence="1">
    <location>
        <begin position="132"/>
        <end position="149"/>
    </location>
</feature>
<evidence type="ECO:0000313" key="2">
    <source>
        <dbReference type="EMBL" id="OHE92119.1"/>
    </source>
</evidence>
<evidence type="ECO:0000313" key="3">
    <source>
        <dbReference type="Proteomes" id="UP000176998"/>
    </source>
</evidence>
<dbReference type="Proteomes" id="UP000176998">
    <property type="component" value="Unassembled WGS sequence"/>
</dbReference>
<dbReference type="OrthoDB" id="4848815at2759"/>
<feature type="compositionally biased region" description="Polar residues" evidence="1">
    <location>
        <begin position="24"/>
        <end position="36"/>
    </location>
</feature>
<accession>A0A1G4ASI5</accession>
<feature type="compositionally biased region" description="Polar residues" evidence="1">
    <location>
        <begin position="1"/>
        <end position="15"/>
    </location>
</feature>